<gene>
    <name evidence="2" type="ORF">KC19_10G082900</name>
</gene>
<name>A0A8T0GI45_CERPU</name>
<protein>
    <submittedName>
        <fullName evidence="2">Uncharacterized protein</fullName>
    </submittedName>
</protein>
<dbReference type="EMBL" id="CM026431">
    <property type="protein sequence ID" value="KAG0559156.1"/>
    <property type="molecule type" value="Genomic_DNA"/>
</dbReference>
<proteinExistence type="predicted"/>
<organism evidence="2 3">
    <name type="scientific">Ceratodon purpureus</name>
    <name type="common">Fire moss</name>
    <name type="synonym">Dicranum purpureum</name>
    <dbReference type="NCBI Taxonomy" id="3225"/>
    <lineage>
        <taxon>Eukaryota</taxon>
        <taxon>Viridiplantae</taxon>
        <taxon>Streptophyta</taxon>
        <taxon>Embryophyta</taxon>
        <taxon>Bryophyta</taxon>
        <taxon>Bryophytina</taxon>
        <taxon>Bryopsida</taxon>
        <taxon>Dicranidae</taxon>
        <taxon>Pseudoditrichales</taxon>
        <taxon>Ditrichaceae</taxon>
        <taxon>Ceratodon</taxon>
    </lineage>
</organism>
<evidence type="ECO:0000256" key="1">
    <source>
        <dbReference type="SAM" id="MobiDB-lite"/>
    </source>
</evidence>
<dbReference type="Proteomes" id="UP000822688">
    <property type="component" value="Chromosome 10"/>
</dbReference>
<sequence length="215" mass="21943">MPTPNSVGGVLAILHAFRPTLLKVQCLLSGSILRLSLLMLSLISPSIGEATPGGQVATEVQSEVGVAGEDLTNPGVVAGVQSESGVMGEVHPEAPEVTAAAPSDPAGEQEVQPAEVTAAEVPPEPRVMEEVLPEPSEERGDLPGQEAGEAPSLMEERMAAAPSESGAGEQARPGEEATVVAPPESVAEKEVPPTEEVTDSLPEAGVEGTSTHGRR</sequence>
<feature type="region of interest" description="Disordered" evidence="1">
    <location>
        <begin position="97"/>
        <end position="215"/>
    </location>
</feature>
<accession>A0A8T0GI45</accession>
<evidence type="ECO:0000313" key="2">
    <source>
        <dbReference type="EMBL" id="KAG0559156.1"/>
    </source>
</evidence>
<dbReference type="AlphaFoldDB" id="A0A8T0GI45"/>
<reference evidence="2" key="1">
    <citation type="submission" date="2020-06" db="EMBL/GenBank/DDBJ databases">
        <title>WGS assembly of Ceratodon purpureus strain R40.</title>
        <authorList>
            <person name="Carey S.B."/>
            <person name="Jenkins J."/>
            <person name="Shu S."/>
            <person name="Lovell J.T."/>
            <person name="Sreedasyam A."/>
            <person name="Maumus F."/>
            <person name="Tiley G.P."/>
            <person name="Fernandez-Pozo N."/>
            <person name="Barry K."/>
            <person name="Chen C."/>
            <person name="Wang M."/>
            <person name="Lipzen A."/>
            <person name="Daum C."/>
            <person name="Saski C.A."/>
            <person name="Payton A.C."/>
            <person name="Mcbreen J.C."/>
            <person name="Conrad R.E."/>
            <person name="Kollar L.M."/>
            <person name="Olsson S."/>
            <person name="Huttunen S."/>
            <person name="Landis J.B."/>
            <person name="Wickett N.J."/>
            <person name="Johnson M.G."/>
            <person name="Rensing S.A."/>
            <person name="Grimwood J."/>
            <person name="Schmutz J."/>
            <person name="Mcdaniel S.F."/>
        </authorList>
    </citation>
    <scope>NUCLEOTIDE SEQUENCE</scope>
    <source>
        <strain evidence="2">R40</strain>
    </source>
</reference>
<keyword evidence="3" id="KW-1185">Reference proteome</keyword>
<comment type="caution">
    <text evidence="2">The sequence shown here is derived from an EMBL/GenBank/DDBJ whole genome shotgun (WGS) entry which is preliminary data.</text>
</comment>
<evidence type="ECO:0000313" key="3">
    <source>
        <dbReference type="Proteomes" id="UP000822688"/>
    </source>
</evidence>